<name>A0AA39VUP6_ACESA</name>
<protein>
    <submittedName>
        <fullName evidence="1">Uncharacterized protein</fullName>
    </submittedName>
</protein>
<accession>A0AA39VUP6</accession>
<gene>
    <name evidence="1" type="ORF">LWI29_034583</name>
</gene>
<sequence>MLKRSLILDAELRLVRFPIPTMKHLSLNTQYVCNGVINAYIRVMSSCHYDLYGRQVLLLYSCQENAVRRYDLPQFRVYTIIVDIHEPYFAANISGIMKSGN</sequence>
<organism evidence="1 2">
    <name type="scientific">Acer saccharum</name>
    <name type="common">Sugar maple</name>
    <dbReference type="NCBI Taxonomy" id="4024"/>
    <lineage>
        <taxon>Eukaryota</taxon>
        <taxon>Viridiplantae</taxon>
        <taxon>Streptophyta</taxon>
        <taxon>Embryophyta</taxon>
        <taxon>Tracheophyta</taxon>
        <taxon>Spermatophyta</taxon>
        <taxon>Magnoliopsida</taxon>
        <taxon>eudicotyledons</taxon>
        <taxon>Gunneridae</taxon>
        <taxon>Pentapetalae</taxon>
        <taxon>rosids</taxon>
        <taxon>malvids</taxon>
        <taxon>Sapindales</taxon>
        <taxon>Sapindaceae</taxon>
        <taxon>Hippocastanoideae</taxon>
        <taxon>Acereae</taxon>
        <taxon>Acer</taxon>
    </lineage>
</organism>
<evidence type="ECO:0000313" key="2">
    <source>
        <dbReference type="Proteomes" id="UP001168877"/>
    </source>
</evidence>
<reference evidence="1" key="1">
    <citation type="journal article" date="2022" name="Plant J.">
        <title>Strategies of tolerance reflected in two North American maple genomes.</title>
        <authorList>
            <person name="McEvoy S.L."/>
            <person name="Sezen U.U."/>
            <person name="Trouern-Trend A."/>
            <person name="McMahon S.M."/>
            <person name="Schaberg P.G."/>
            <person name="Yang J."/>
            <person name="Wegrzyn J.L."/>
            <person name="Swenson N.G."/>
        </authorList>
    </citation>
    <scope>NUCLEOTIDE SEQUENCE</scope>
    <source>
        <strain evidence="1">NS2018</strain>
    </source>
</reference>
<keyword evidence="2" id="KW-1185">Reference proteome</keyword>
<proteinExistence type="predicted"/>
<reference evidence="1" key="2">
    <citation type="submission" date="2023-06" db="EMBL/GenBank/DDBJ databases">
        <authorList>
            <person name="Swenson N.G."/>
            <person name="Wegrzyn J.L."/>
            <person name="Mcevoy S.L."/>
        </authorList>
    </citation>
    <scope>NUCLEOTIDE SEQUENCE</scope>
    <source>
        <strain evidence="1">NS2018</strain>
        <tissue evidence="1">Leaf</tissue>
    </source>
</reference>
<dbReference type="EMBL" id="JAUESC010000380">
    <property type="protein sequence ID" value="KAK0593307.1"/>
    <property type="molecule type" value="Genomic_DNA"/>
</dbReference>
<dbReference type="AlphaFoldDB" id="A0AA39VUP6"/>
<comment type="caution">
    <text evidence="1">The sequence shown here is derived from an EMBL/GenBank/DDBJ whole genome shotgun (WGS) entry which is preliminary data.</text>
</comment>
<evidence type="ECO:0000313" key="1">
    <source>
        <dbReference type="EMBL" id="KAK0593307.1"/>
    </source>
</evidence>
<dbReference type="Proteomes" id="UP001168877">
    <property type="component" value="Unassembled WGS sequence"/>
</dbReference>